<evidence type="ECO:0000313" key="6">
    <source>
        <dbReference type="EMBL" id="GIL39489.1"/>
    </source>
</evidence>
<feature type="transmembrane region" description="Helical" evidence="5">
    <location>
        <begin position="42"/>
        <end position="61"/>
    </location>
</feature>
<feature type="transmembrane region" description="Helical" evidence="5">
    <location>
        <begin position="73"/>
        <end position="91"/>
    </location>
</feature>
<name>A0A8S8XCT1_9PROT</name>
<dbReference type="EMBL" id="BOPV01000001">
    <property type="protein sequence ID" value="GIL39489.1"/>
    <property type="molecule type" value="Genomic_DNA"/>
</dbReference>
<evidence type="ECO:0000313" key="7">
    <source>
        <dbReference type="Proteomes" id="UP000681075"/>
    </source>
</evidence>
<sequence>MSESFFHLWTYLAATPLLGLTLTLIAYMIGDAAYRASGRKPYVSPVLIAIIVLGTLLLATGTPYRTYFEGAQFVHFLLGPATVALGVPLWRNRHEVKRAALPILAGVAAGSITAVVSTVVIARALGASEQTVLSMAPKSVTTPIAMGIAEKLGGLPAIAAIMVLVTGVSGAMMGRYVLNAVGVRDWRARGLAVGTAAHGQGTAVALTANETAGVFASIALGLNGVLTALLVPLLLQLLR</sequence>
<accession>A0A8S8XCT1</accession>
<keyword evidence="4 5" id="KW-0472">Membrane</keyword>
<feature type="transmembrane region" description="Helical" evidence="5">
    <location>
        <begin position="214"/>
        <end position="235"/>
    </location>
</feature>
<dbReference type="PANTHER" id="PTHR30249">
    <property type="entry name" value="PUTATIVE SEROTONIN TRANSPORTER"/>
    <property type="match status" value="1"/>
</dbReference>
<evidence type="ECO:0000256" key="3">
    <source>
        <dbReference type="ARBA" id="ARBA00022989"/>
    </source>
</evidence>
<keyword evidence="2 5" id="KW-0812">Transmembrane</keyword>
<dbReference type="Proteomes" id="UP000681075">
    <property type="component" value="Unassembled WGS sequence"/>
</dbReference>
<organism evidence="6 7">
    <name type="scientific">Roseiterribacter gracilis</name>
    <dbReference type="NCBI Taxonomy" id="2812848"/>
    <lineage>
        <taxon>Bacteria</taxon>
        <taxon>Pseudomonadati</taxon>
        <taxon>Pseudomonadota</taxon>
        <taxon>Alphaproteobacteria</taxon>
        <taxon>Rhodospirillales</taxon>
        <taxon>Roseiterribacteraceae</taxon>
        <taxon>Roseiterribacter</taxon>
    </lineage>
</organism>
<dbReference type="RefSeq" id="WP_420242592.1">
    <property type="nucleotide sequence ID" value="NZ_BOPV01000001.1"/>
</dbReference>
<comment type="subcellular location">
    <subcellularLocation>
        <location evidence="1">Membrane</location>
        <topology evidence="1">Multi-pass membrane protein</topology>
    </subcellularLocation>
</comment>
<gene>
    <name evidence="6" type="ORF">TMPK1_17260</name>
</gene>
<keyword evidence="7" id="KW-1185">Reference proteome</keyword>
<protein>
    <submittedName>
        <fullName evidence="6">Membrane protein</fullName>
    </submittedName>
</protein>
<dbReference type="InterPro" id="IPR007300">
    <property type="entry name" value="CidB/LrgB"/>
</dbReference>
<dbReference type="GO" id="GO:0016020">
    <property type="term" value="C:membrane"/>
    <property type="evidence" value="ECO:0007669"/>
    <property type="project" value="UniProtKB-SubCell"/>
</dbReference>
<feature type="transmembrane region" description="Helical" evidence="5">
    <location>
        <begin position="157"/>
        <end position="178"/>
    </location>
</feature>
<dbReference type="PANTHER" id="PTHR30249:SF0">
    <property type="entry name" value="PLASTIDAL GLYCOLATE_GLYCERATE TRANSLOCATOR 1, CHLOROPLASTIC"/>
    <property type="match status" value="1"/>
</dbReference>
<keyword evidence="3 5" id="KW-1133">Transmembrane helix</keyword>
<proteinExistence type="predicted"/>
<dbReference type="Pfam" id="PF04172">
    <property type="entry name" value="LrgB"/>
    <property type="match status" value="1"/>
</dbReference>
<evidence type="ECO:0000256" key="4">
    <source>
        <dbReference type="ARBA" id="ARBA00023136"/>
    </source>
</evidence>
<feature type="transmembrane region" description="Helical" evidence="5">
    <location>
        <begin position="103"/>
        <end position="125"/>
    </location>
</feature>
<evidence type="ECO:0000256" key="5">
    <source>
        <dbReference type="SAM" id="Phobius"/>
    </source>
</evidence>
<evidence type="ECO:0000256" key="2">
    <source>
        <dbReference type="ARBA" id="ARBA00022692"/>
    </source>
</evidence>
<reference evidence="6" key="1">
    <citation type="submission" date="2021-02" db="EMBL/GenBank/DDBJ databases">
        <title>Genome sequence of Rhodospirillales sp. strain TMPK1 isolated from soil.</title>
        <authorList>
            <person name="Nakai R."/>
            <person name="Kusada H."/>
            <person name="Tamaki H."/>
        </authorList>
    </citation>
    <scope>NUCLEOTIDE SEQUENCE</scope>
    <source>
        <strain evidence="6">TMPK1</strain>
    </source>
</reference>
<evidence type="ECO:0000256" key="1">
    <source>
        <dbReference type="ARBA" id="ARBA00004141"/>
    </source>
</evidence>
<comment type="caution">
    <text evidence="6">The sequence shown here is derived from an EMBL/GenBank/DDBJ whole genome shotgun (WGS) entry which is preliminary data.</text>
</comment>
<feature type="transmembrane region" description="Helical" evidence="5">
    <location>
        <begin position="6"/>
        <end position="30"/>
    </location>
</feature>
<dbReference type="AlphaFoldDB" id="A0A8S8XCT1"/>